<dbReference type="PANTHER" id="PTHR36108">
    <property type="entry name" value="COLOSSIN-B-RELATED"/>
    <property type="match status" value="1"/>
</dbReference>
<name>A0A2I1JWZ6_9LACT</name>
<dbReference type="PANTHER" id="PTHR36108:SF13">
    <property type="entry name" value="COLOSSIN-B-RELATED"/>
    <property type="match status" value="1"/>
</dbReference>
<dbReference type="EMBL" id="PKHE01000017">
    <property type="protein sequence ID" value="PKY87914.1"/>
    <property type="molecule type" value="Genomic_DNA"/>
</dbReference>
<feature type="coiled-coil region" evidence="7">
    <location>
        <begin position="122"/>
        <end position="163"/>
    </location>
</feature>
<dbReference type="Gene3D" id="2.60.40.1290">
    <property type="match status" value="1"/>
</dbReference>
<dbReference type="Pfam" id="PF17802">
    <property type="entry name" value="SpaA"/>
    <property type="match status" value="5"/>
</dbReference>
<evidence type="ECO:0000256" key="6">
    <source>
        <dbReference type="ARBA" id="ARBA00023088"/>
    </source>
</evidence>
<dbReference type="Proteomes" id="UP000234384">
    <property type="component" value="Unassembled WGS sequence"/>
</dbReference>
<dbReference type="SUPFAM" id="SSF49478">
    <property type="entry name" value="Cna protein B-type domain"/>
    <property type="match status" value="3"/>
</dbReference>
<protein>
    <submittedName>
        <fullName evidence="13">Uncharacterized protein</fullName>
    </submittedName>
</protein>
<proteinExistence type="inferred from homology"/>
<dbReference type="GO" id="GO:0007155">
    <property type="term" value="P:cell adhesion"/>
    <property type="evidence" value="ECO:0007669"/>
    <property type="project" value="InterPro"/>
</dbReference>
<keyword evidence="5" id="KW-0732">Signal</keyword>
<dbReference type="InterPro" id="IPR041033">
    <property type="entry name" value="SpaA_PFL_dom_1"/>
</dbReference>
<dbReference type="InterPro" id="IPR008966">
    <property type="entry name" value="Adhesion_dom_sf"/>
</dbReference>
<keyword evidence="9" id="KW-1133">Transmembrane helix</keyword>
<feature type="domain" description="SpaA-like prealbumin fold" evidence="11">
    <location>
        <begin position="1239"/>
        <end position="1329"/>
    </location>
</feature>
<sequence>MNQNIFRKIMALILIITYLLSALSSVGFASAQYSSKMLALDHYPNQEPNWVLTVNANGLVVEDQFVELTFPNNTEKISVVRLIDNNGNLIKLPTTNNFEQYTQKVNEYRQYLKEKEQYHLDLKDYNHVVETYKAAVAQYEQAVQDYQLEYEQYLQDIAEYEAAQTTQYVEPVTETPGNEESEQLIPESTVSGGGSPGVSLPPVEPVAPVWDESIVNPESLTQPKDPYDVNKEKMWQLAYVNSEQTVAQIFVPAMLNNTQISITTSVLNHIQESYKVKATNSVYSGGASQDYTVEKLVTSDTNTLYEPNTTIENGMPTELTTKVTTEETEDNLIEDSTEKINEELTMNVEETTTQTELLQLNQGMEVEKDSIIEFETFISNYDDLPNTIRFEWITEPDTTTIGTSIGEFKALYEDGTESIYEIELTVIDPTNESLFSKMSRFASQSAPRAVDSSITFKNLDLKSSTPRDGSENMVWLTSGDNVVVSGTYSIANDVNPGDYFTLNFGEMIQPGALNVPRTVPPLYAANGSIIANGVYDETTNTAKYTFTDIVSMLKDITWSFQWRFTELYANHKGDKVFTPVSINFAGETHTELMAFDYGLQTNKSIQVSTISINGTTSPPTYTTTIYVNQTKNRLGQATLSIFSKNMIVDPNSIKIYKVPDTYGDLPSNFRPNTTGWTEISNNVTKIERADGGYDIQMWRPRTKGWTTNSYLNQRERYVVVFNHQEVPGSTEISIGAQLNAIADYDNPGNRFHSNSVINAYVPSGNSSTGTGTYYYPLNIKKLDEAGNAISSSPATFTLYGHDSTNNTPSTAITSISTLGGIAVIRDTIKENGTYWLFETKSPIGYQLSGYGYKIQVKKNPATGQVSFLIDRYQRVPNTTGGFTYTQLPNPYGSGYEWHTLDFIFDVKNTAYKTSLTLVKKDSLNKNVLAGAEFRLTKENDTTFNQTIQSDKDGKIQFNNLTIGKYTLQESKAPTGYKLIETPMTFEVVAKPDNSGLTINYLTNNFITVEGTENVVNNQPYTYDFSLIKKAQNTQTVLPNAEFTLTKSGETNFKQVVISGADGSINFNGLTVGSYTLTETKAPSGYEMPAQSMTFDIAVKSDGTGLEMKNVANTLIVTENSQAIIYNKPLTYDLSFMKRDKGSLNLLANAEFTLTKTNDASFKQVVTTDSTGLVKFSGLLVGTYQLTETKSPSGYKRIESPMTFELIVSADGKSLEMTNIQNPMVNAEGNVLNEKLVGEITLVKVDGSKTITDQNRLNGAQFQVVSINNLGMETTDFNQTVDITTNGQITIPNLPLGRYRIKEIKAPNDYQLLSKPFEIEVVYNEVTKRVESKLLSGNTIFVEKDSEQLNQYYVKNYLPTKIPNTGGSGILLYTTVGLLLVVTSIASGYLYLNKTERGD</sequence>
<evidence type="ECO:0000259" key="10">
    <source>
        <dbReference type="Pfam" id="PF08428"/>
    </source>
</evidence>
<feature type="domain" description="SDR-like Ig" evidence="12">
    <location>
        <begin position="478"/>
        <end position="561"/>
    </location>
</feature>
<accession>A0A2I1JWZ6</accession>
<dbReference type="Pfam" id="PF17961">
    <property type="entry name" value="Big_8"/>
    <property type="match status" value="1"/>
</dbReference>
<feature type="region of interest" description="Disordered" evidence="8">
    <location>
        <begin position="172"/>
        <end position="197"/>
    </location>
</feature>
<dbReference type="RefSeq" id="WP_101954565.1">
    <property type="nucleotide sequence ID" value="NZ_PKHE01000017.1"/>
</dbReference>
<evidence type="ECO:0000259" key="12">
    <source>
        <dbReference type="Pfam" id="PF17961"/>
    </source>
</evidence>
<keyword evidence="3" id="KW-0134">Cell wall</keyword>
<evidence type="ECO:0000256" key="4">
    <source>
        <dbReference type="ARBA" id="ARBA00022525"/>
    </source>
</evidence>
<keyword evidence="4" id="KW-0964">Secreted</keyword>
<comment type="subcellular location">
    <subcellularLocation>
        <location evidence="1">Secreted</location>
        <location evidence="1">Cell wall</location>
        <topology evidence="1">Peptidoglycan-anchor</topology>
    </subcellularLocation>
</comment>
<feature type="domain" description="SpaA-like prealbumin fold" evidence="11">
    <location>
        <begin position="777"/>
        <end position="865"/>
    </location>
</feature>
<reference evidence="13 14" key="1">
    <citation type="submission" date="2017-12" db="EMBL/GenBank/DDBJ databases">
        <title>Phylogenetic diversity of female urinary microbiome.</title>
        <authorList>
            <person name="Thomas-White K."/>
            <person name="Wolfe A.J."/>
        </authorList>
    </citation>
    <scope>NUCLEOTIDE SEQUENCE [LARGE SCALE GENOMIC DNA]</scope>
    <source>
        <strain evidence="13 14">UMB0898</strain>
    </source>
</reference>
<feature type="domain" description="SpaA-like prealbumin fold" evidence="11">
    <location>
        <begin position="1024"/>
        <end position="1109"/>
    </location>
</feature>
<feature type="domain" description="SpaA-like prealbumin fold" evidence="11">
    <location>
        <begin position="914"/>
        <end position="989"/>
    </location>
</feature>
<evidence type="ECO:0000256" key="8">
    <source>
        <dbReference type="SAM" id="MobiDB-lite"/>
    </source>
</evidence>
<evidence type="ECO:0000256" key="3">
    <source>
        <dbReference type="ARBA" id="ARBA00022512"/>
    </source>
</evidence>
<dbReference type="SUPFAM" id="SSF49401">
    <property type="entry name" value="Bacterial adhesins"/>
    <property type="match status" value="2"/>
</dbReference>
<evidence type="ECO:0000256" key="9">
    <source>
        <dbReference type="SAM" id="Phobius"/>
    </source>
</evidence>
<feature type="domain" description="Rib" evidence="10">
    <location>
        <begin position="364"/>
        <end position="427"/>
    </location>
</feature>
<keyword evidence="6" id="KW-0572">Peptidoglycan-anchor</keyword>
<keyword evidence="7" id="KW-0175">Coiled coil</keyword>
<evidence type="ECO:0000259" key="11">
    <source>
        <dbReference type="Pfam" id="PF17802"/>
    </source>
</evidence>
<organism evidence="13 14">
    <name type="scientific">Falseniella ignava</name>
    <dbReference type="NCBI Taxonomy" id="137730"/>
    <lineage>
        <taxon>Bacteria</taxon>
        <taxon>Bacillati</taxon>
        <taxon>Bacillota</taxon>
        <taxon>Bacilli</taxon>
        <taxon>Lactobacillales</taxon>
        <taxon>Aerococcaceae</taxon>
        <taxon>Falseniella</taxon>
    </lineage>
</organism>
<evidence type="ECO:0000256" key="5">
    <source>
        <dbReference type="ARBA" id="ARBA00022729"/>
    </source>
</evidence>
<keyword evidence="9" id="KW-0812">Transmembrane</keyword>
<evidence type="ECO:0000313" key="13">
    <source>
        <dbReference type="EMBL" id="PKY87914.1"/>
    </source>
</evidence>
<gene>
    <name evidence="13" type="ORF">CYJ57_06330</name>
</gene>
<dbReference type="Gene3D" id="2.60.40.1280">
    <property type="match status" value="1"/>
</dbReference>
<dbReference type="InterPro" id="IPR059115">
    <property type="entry name" value="Rib"/>
</dbReference>
<comment type="similarity">
    <text evidence="2">Belongs to the serine-aspartate repeat-containing protein (SDr) family.</text>
</comment>
<keyword evidence="9" id="KW-0472">Membrane</keyword>
<evidence type="ECO:0000256" key="7">
    <source>
        <dbReference type="SAM" id="Coils"/>
    </source>
</evidence>
<feature type="domain" description="SpaA-like prealbumin fold" evidence="11">
    <location>
        <begin position="1133"/>
        <end position="1218"/>
    </location>
</feature>
<dbReference type="InterPro" id="IPR013783">
    <property type="entry name" value="Ig-like_fold"/>
</dbReference>
<dbReference type="OrthoDB" id="1744455at2"/>
<evidence type="ECO:0000256" key="2">
    <source>
        <dbReference type="ARBA" id="ARBA00007257"/>
    </source>
</evidence>
<dbReference type="InterPro" id="IPR041171">
    <property type="entry name" value="SDR_Ig"/>
</dbReference>
<dbReference type="InterPro" id="IPR011252">
    <property type="entry name" value="Fibrogen-bd_dom1"/>
</dbReference>
<feature type="transmembrane region" description="Helical" evidence="9">
    <location>
        <begin position="1369"/>
        <end position="1391"/>
    </location>
</feature>
<dbReference type="Gene3D" id="2.60.40.10">
    <property type="entry name" value="Immunoglobulins"/>
    <property type="match status" value="5"/>
</dbReference>
<dbReference type="Pfam" id="PF08428">
    <property type="entry name" value="Rib"/>
    <property type="match status" value="1"/>
</dbReference>
<evidence type="ECO:0000256" key="1">
    <source>
        <dbReference type="ARBA" id="ARBA00004168"/>
    </source>
</evidence>
<comment type="caution">
    <text evidence="13">The sequence shown here is derived from an EMBL/GenBank/DDBJ whole genome shotgun (WGS) entry which is preliminary data.</text>
</comment>
<evidence type="ECO:0000313" key="14">
    <source>
        <dbReference type="Proteomes" id="UP000234384"/>
    </source>
</evidence>